<comment type="caution">
    <text evidence="9">The sequence shown here is derived from an EMBL/GenBank/DDBJ whole genome shotgun (WGS) entry which is preliminary data.</text>
</comment>
<protein>
    <recommendedName>
        <fullName evidence="3 8">Inositol-pentakisphosphate 2-kinase</fullName>
        <ecNumber evidence="2 8">2.7.1.158</ecNumber>
    </recommendedName>
</protein>
<dbReference type="PANTHER" id="PTHR14456">
    <property type="entry name" value="INOSITOL POLYPHOSPHATE KINASE 1"/>
    <property type="match status" value="1"/>
</dbReference>
<dbReference type="InterPro" id="IPR043001">
    <property type="entry name" value="IP5_2-K_N_lobe"/>
</dbReference>
<evidence type="ECO:0000256" key="5">
    <source>
        <dbReference type="ARBA" id="ARBA00022741"/>
    </source>
</evidence>
<dbReference type="Gene3D" id="3.30.200.110">
    <property type="entry name" value="Inositol-pentakisphosphate 2-kinase, N-lobe"/>
    <property type="match status" value="1"/>
</dbReference>
<dbReference type="EC" id="2.7.1.158" evidence="2 8"/>
<evidence type="ECO:0000256" key="6">
    <source>
        <dbReference type="ARBA" id="ARBA00022777"/>
    </source>
</evidence>
<dbReference type="GO" id="GO:0005634">
    <property type="term" value="C:nucleus"/>
    <property type="evidence" value="ECO:0007669"/>
    <property type="project" value="TreeGrafter"/>
</dbReference>
<dbReference type="Proteomes" id="UP000807353">
    <property type="component" value="Unassembled WGS sequence"/>
</dbReference>
<evidence type="ECO:0000256" key="4">
    <source>
        <dbReference type="ARBA" id="ARBA00022679"/>
    </source>
</evidence>
<evidence type="ECO:0000313" key="9">
    <source>
        <dbReference type="EMBL" id="KAF9469243.1"/>
    </source>
</evidence>
<comment type="catalytic activity">
    <reaction evidence="1 8">
        <text>1D-myo-inositol 1,3,4,5,6-pentakisphosphate + ATP = 1D-myo-inositol hexakisphosphate + ADP + H(+)</text>
        <dbReference type="Rhea" id="RHEA:20313"/>
        <dbReference type="ChEBI" id="CHEBI:15378"/>
        <dbReference type="ChEBI" id="CHEBI:30616"/>
        <dbReference type="ChEBI" id="CHEBI:57733"/>
        <dbReference type="ChEBI" id="CHEBI:58130"/>
        <dbReference type="ChEBI" id="CHEBI:456216"/>
        <dbReference type="EC" id="2.7.1.158"/>
    </reaction>
</comment>
<dbReference type="GO" id="GO:0035299">
    <property type="term" value="F:inositol-1,3,4,5,6-pentakisphosphate 2-kinase activity"/>
    <property type="evidence" value="ECO:0007669"/>
    <property type="project" value="UniProtKB-EC"/>
</dbReference>
<comment type="domain">
    <text evidence="8">The EXKPK motif is conserved in inositol-pentakisphosphate 2-kinases of both family 1 and 2.</text>
</comment>
<keyword evidence="5 8" id="KW-0547">Nucleotide-binding</keyword>
<sequence>MVSLASTVQVTGTLPVHWKYVSEGGATIVFSYRGPPNPDFDGTVLRLRKSILSTVPKITRASELGSQNTETPGEVEEPDDPMIKFQTTCMERLIPPEHLPHLESVHVNRGWLESLIAVHDDERPVDRRLRDQVDLNRTKGVLATDLVGGEWLAVEIKPKWAFLPSPTHLSEITRPTKTQTCRFCMHSQMKAKMGDSVSLGYCPLELFSGDKDRVTKAIHSLWNSWMDSNGTVNNLKIFIRGKVIQPSDTSLMFVESTNQAMDPRDAFTSALLPMLMNTPVLRILSKLQRSLDCLDIEGLSNLWRAAEKSAPLYRTTFASFFEKAGGTSGEEPPTSPIGVSSSFLASPEPTISDWSDFLDTYLSQTSSQIDHTNPSPKNLRYYLLAYLLSATFKDCSIIIRLDPLQSAVAQSTQVVPERVTVIDLDPKSMDRLRKWEKLDREIVQAYLGTDENKVCVDGWVE</sequence>
<dbReference type="InterPro" id="IPR009286">
    <property type="entry name" value="Ins_P5_2-kin"/>
</dbReference>
<dbReference type="EMBL" id="MU150230">
    <property type="protein sequence ID" value="KAF9469243.1"/>
    <property type="molecule type" value="Genomic_DNA"/>
</dbReference>
<keyword evidence="4 8" id="KW-0808">Transferase</keyword>
<evidence type="ECO:0000256" key="7">
    <source>
        <dbReference type="ARBA" id="ARBA00022840"/>
    </source>
</evidence>
<dbReference type="GO" id="GO:0005524">
    <property type="term" value="F:ATP binding"/>
    <property type="evidence" value="ECO:0007669"/>
    <property type="project" value="UniProtKB-KW"/>
</dbReference>
<keyword evidence="10" id="KW-1185">Reference proteome</keyword>
<evidence type="ECO:0000313" key="10">
    <source>
        <dbReference type="Proteomes" id="UP000807353"/>
    </source>
</evidence>
<evidence type="ECO:0000256" key="2">
    <source>
        <dbReference type="ARBA" id="ARBA00012023"/>
    </source>
</evidence>
<organism evidence="9 10">
    <name type="scientific">Collybia nuda</name>
    <dbReference type="NCBI Taxonomy" id="64659"/>
    <lineage>
        <taxon>Eukaryota</taxon>
        <taxon>Fungi</taxon>
        <taxon>Dikarya</taxon>
        <taxon>Basidiomycota</taxon>
        <taxon>Agaricomycotina</taxon>
        <taxon>Agaricomycetes</taxon>
        <taxon>Agaricomycetidae</taxon>
        <taxon>Agaricales</taxon>
        <taxon>Tricholomatineae</taxon>
        <taxon>Clitocybaceae</taxon>
        <taxon>Collybia</taxon>
    </lineage>
</organism>
<keyword evidence="7 8" id="KW-0067">ATP-binding</keyword>
<dbReference type="OrthoDB" id="272370at2759"/>
<name>A0A9P5YHY3_9AGAR</name>
<evidence type="ECO:0000256" key="3">
    <source>
        <dbReference type="ARBA" id="ARBA00014846"/>
    </source>
</evidence>
<comment type="function">
    <text evidence="8">Phosphorylates Ins(1,3,4,5,6)P5 at position 2 to form Ins(1,2,3,4,5,6)P6 (InsP6 or phytate).</text>
</comment>
<dbReference type="Pfam" id="PF06090">
    <property type="entry name" value="Ins_P5_2-kin"/>
    <property type="match status" value="1"/>
</dbReference>
<dbReference type="AlphaFoldDB" id="A0A9P5YHY3"/>
<evidence type="ECO:0000256" key="8">
    <source>
        <dbReference type="RuleBase" id="RU364126"/>
    </source>
</evidence>
<reference evidence="9" key="1">
    <citation type="submission" date="2020-11" db="EMBL/GenBank/DDBJ databases">
        <authorList>
            <consortium name="DOE Joint Genome Institute"/>
            <person name="Ahrendt S."/>
            <person name="Riley R."/>
            <person name="Andreopoulos W."/>
            <person name="Labutti K."/>
            <person name="Pangilinan J."/>
            <person name="Ruiz-Duenas F.J."/>
            <person name="Barrasa J.M."/>
            <person name="Sanchez-Garcia M."/>
            <person name="Camarero S."/>
            <person name="Miyauchi S."/>
            <person name="Serrano A."/>
            <person name="Linde D."/>
            <person name="Babiker R."/>
            <person name="Drula E."/>
            <person name="Ayuso-Fernandez I."/>
            <person name="Pacheco R."/>
            <person name="Padilla G."/>
            <person name="Ferreira P."/>
            <person name="Barriuso J."/>
            <person name="Kellner H."/>
            <person name="Castanera R."/>
            <person name="Alfaro M."/>
            <person name="Ramirez L."/>
            <person name="Pisabarro A.G."/>
            <person name="Kuo A."/>
            <person name="Tritt A."/>
            <person name="Lipzen A."/>
            <person name="He G."/>
            <person name="Yan M."/>
            <person name="Ng V."/>
            <person name="Cullen D."/>
            <person name="Martin F."/>
            <person name="Rosso M.-N."/>
            <person name="Henrissat B."/>
            <person name="Hibbett D."/>
            <person name="Martinez A.T."/>
            <person name="Grigoriev I.V."/>
        </authorList>
    </citation>
    <scope>NUCLEOTIDE SEQUENCE</scope>
    <source>
        <strain evidence="9">CBS 247.69</strain>
    </source>
</reference>
<accession>A0A9P5YHY3</accession>
<keyword evidence="6 8" id="KW-0418">Kinase</keyword>
<dbReference type="PANTHER" id="PTHR14456:SF2">
    <property type="entry name" value="INOSITOL-PENTAKISPHOSPHATE 2-KINASE"/>
    <property type="match status" value="1"/>
</dbReference>
<proteinExistence type="predicted"/>
<gene>
    <name evidence="9" type="ORF">BDZ94DRAFT_1244052</name>
</gene>
<dbReference type="GO" id="GO:0032958">
    <property type="term" value="P:inositol phosphate biosynthetic process"/>
    <property type="evidence" value="ECO:0007669"/>
    <property type="project" value="TreeGrafter"/>
</dbReference>
<evidence type="ECO:0000256" key="1">
    <source>
        <dbReference type="ARBA" id="ARBA00001774"/>
    </source>
</evidence>